<dbReference type="EMBL" id="QRHL01000018">
    <property type="protein sequence ID" value="RHF71085.1"/>
    <property type="molecule type" value="Genomic_DNA"/>
</dbReference>
<organism evidence="1 2">
    <name type="scientific">Fusobacterium mortiferum</name>
    <dbReference type="NCBI Taxonomy" id="850"/>
    <lineage>
        <taxon>Bacteria</taxon>
        <taxon>Fusobacteriati</taxon>
        <taxon>Fusobacteriota</taxon>
        <taxon>Fusobacteriia</taxon>
        <taxon>Fusobacteriales</taxon>
        <taxon>Fusobacteriaceae</taxon>
        <taxon>Fusobacterium</taxon>
    </lineage>
</organism>
<dbReference type="RefSeq" id="WP_118234543.1">
    <property type="nucleotide sequence ID" value="NZ_CAEUHP010000001.1"/>
</dbReference>
<evidence type="ECO:0000313" key="1">
    <source>
        <dbReference type="EMBL" id="RHF71085.1"/>
    </source>
</evidence>
<proteinExistence type="predicted"/>
<dbReference type="Proteomes" id="UP000284676">
    <property type="component" value="Unassembled WGS sequence"/>
</dbReference>
<name>A0A414PRB3_FUSMR</name>
<dbReference type="AlphaFoldDB" id="A0A414PRB3"/>
<protein>
    <recommendedName>
        <fullName evidence="3">Head decoration protein</fullName>
    </recommendedName>
</protein>
<accession>A0A414PRB3</accession>
<sequence>MSKVIKPDNLIIDTGIGLVKKGVKLAAGTYKRGTAIGFVTDTYKMIGEETFTVDTLEGILAEDITVTNDEIAIIYLTGQFNLSEIIVKSGTQAKDLIPHGRKLGIFLF</sequence>
<comment type="caution">
    <text evidence="1">The sequence shown here is derived from an EMBL/GenBank/DDBJ whole genome shotgun (WGS) entry which is preliminary data.</text>
</comment>
<evidence type="ECO:0000313" key="2">
    <source>
        <dbReference type="Proteomes" id="UP000284676"/>
    </source>
</evidence>
<gene>
    <name evidence="1" type="ORF">DW663_09205</name>
</gene>
<evidence type="ECO:0008006" key="3">
    <source>
        <dbReference type="Google" id="ProtNLM"/>
    </source>
</evidence>
<reference evidence="1 2" key="1">
    <citation type="submission" date="2018-08" db="EMBL/GenBank/DDBJ databases">
        <title>A genome reference for cultivated species of the human gut microbiota.</title>
        <authorList>
            <person name="Zou Y."/>
            <person name="Xue W."/>
            <person name="Luo G."/>
        </authorList>
    </citation>
    <scope>NUCLEOTIDE SEQUENCE [LARGE SCALE GENOMIC DNA]</scope>
    <source>
        <strain evidence="1 2">AM25-1</strain>
    </source>
</reference>